<accession>A0A2H5BLG6</accession>
<protein>
    <submittedName>
        <fullName evidence="1">Uncharacterized protein</fullName>
    </submittedName>
</protein>
<proteinExistence type="predicted"/>
<keyword evidence="2" id="KW-1185">Reference proteome</keyword>
<evidence type="ECO:0000313" key="1">
    <source>
        <dbReference type="EMBL" id="AUG87124.1"/>
    </source>
</evidence>
<name>A0A2H5BLG6_9CAUD</name>
<reference evidence="1 2" key="1">
    <citation type="submission" date="2017-11" db="EMBL/GenBank/DDBJ databases">
        <authorList>
            <person name="Mikolon A."/>
            <person name="Lin K.X."/>
            <person name="Rigg S.J."/>
            <person name="Wilson J.M."/>
            <person name="Nayek S."/>
            <person name="Hughes L.E."/>
            <person name="Garlena R.A."/>
            <person name="Russell D.A."/>
            <person name="Pope W.H."/>
            <person name="Jacobs-Sera D."/>
            <person name="Hendrix R.W."/>
            <person name="Hatfull G.F."/>
        </authorList>
    </citation>
    <scope>NUCLEOTIDE SEQUENCE [LARGE SCALE GENOMIC DNA]</scope>
</reference>
<evidence type="ECO:0000313" key="2">
    <source>
        <dbReference type="Proteomes" id="UP000241350"/>
    </source>
</evidence>
<organism evidence="1 2">
    <name type="scientific">Streptomyces phage AbbeyMikolon</name>
    <dbReference type="NCBI Taxonomy" id="2059880"/>
    <lineage>
        <taxon>Viruses</taxon>
        <taxon>Duplodnaviria</taxon>
        <taxon>Heunggongvirae</taxon>
        <taxon>Uroviricota</taxon>
        <taxon>Caudoviricetes</taxon>
        <taxon>Abbeymikolonvirus</taxon>
        <taxon>Abbeymikolonvirus abbeymikolon</taxon>
    </lineage>
</organism>
<sequence length="81" mass="8273">MEGSGAGEALVADTEEAVEALQGALRSIAAAMDPEAAGRLLHSHWGPLRTALLTDGTTAVNAGEPWSSTSGVITVNTYPRP</sequence>
<gene>
    <name evidence="1" type="ORF">SEA_ABBEYMIKOLON_54</name>
</gene>
<dbReference type="EMBL" id="MG593800">
    <property type="protein sequence ID" value="AUG87124.1"/>
    <property type="molecule type" value="Genomic_DNA"/>
</dbReference>
<dbReference type="Proteomes" id="UP000241350">
    <property type="component" value="Segment"/>
</dbReference>